<dbReference type="RefSeq" id="WP_138286331.1">
    <property type="nucleotide sequence ID" value="NZ_CP058350.1"/>
</dbReference>
<keyword evidence="1 2" id="KW-0238">DNA-binding</keyword>
<dbReference type="InterPro" id="IPR009057">
    <property type="entry name" value="Homeodomain-like_sf"/>
</dbReference>
<gene>
    <name evidence="4" type="ORF">FE840_015200</name>
</gene>
<dbReference type="SUPFAM" id="SSF48498">
    <property type="entry name" value="Tetracyclin repressor-like, C-terminal domain"/>
    <property type="match status" value="1"/>
</dbReference>
<organism evidence="4 5">
    <name type="scientific">Peteryoungia desertarenae</name>
    <dbReference type="NCBI Taxonomy" id="1813451"/>
    <lineage>
        <taxon>Bacteria</taxon>
        <taxon>Pseudomonadati</taxon>
        <taxon>Pseudomonadota</taxon>
        <taxon>Alphaproteobacteria</taxon>
        <taxon>Hyphomicrobiales</taxon>
        <taxon>Rhizobiaceae</taxon>
        <taxon>Peteryoungia</taxon>
    </lineage>
</organism>
<evidence type="ECO:0000256" key="2">
    <source>
        <dbReference type="PROSITE-ProRule" id="PRU00335"/>
    </source>
</evidence>
<dbReference type="InterPro" id="IPR001647">
    <property type="entry name" value="HTH_TetR"/>
</dbReference>
<dbReference type="PANTHER" id="PTHR30055">
    <property type="entry name" value="HTH-TYPE TRANSCRIPTIONAL REGULATOR RUTR"/>
    <property type="match status" value="1"/>
</dbReference>
<name>A0ABX6QR86_9HYPH</name>
<feature type="domain" description="HTH tetR-type" evidence="3">
    <location>
        <begin position="12"/>
        <end position="72"/>
    </location>
</feature>
<dbReference type="SUPFAM" id="SSF46689">
    <property type="entry name" value="Homeodomain-like"/>
    <property type="match status" value="1"/>
</dbReference>
<dbReference type="InterPro" id="IPR039536">
    <property type="entry name" value="TetR_C_Proteobacteria"/>
</dbReference>
<proteinExistence type="predicted"/>
<feature type="DNA-binding region" description="H-T-H motif" evidence="2">
    <location>
        <begin position="35"/>
        <end position="54"/>
    </location>
</feature>
<dbReference type="PROSITE" id="PS50977">
    <property type="entry name" value="HTH_TETR_2"/>
    <property type="match status" value="1"/>
</dbReference>
<evidence type="ECO:0000256" key="1">
    <source>
        <dbReference type="ARBA" id="ARBA00023125"/>
    </source>
</evidence>
<dbReference type="Gene3D" id="1.10.10.60">
    <property type="entry name" value="Homeodomain-like"/>
    <property type="match status" value="1"/>
</dbReference>
<dbReference type="Proteomes" id="UP000308530">
    <property type="component" value="Chromosome"/>
</dbReference>
<evidence type="ECO:0000313" key="5">
    <source>
        <dbReference type="Proteomes" id="UP000308530"/>
    </source>
</evidence>
<dbReference type="PANTHER" id="PTHR30055:SF146">
    <property type="entry name" value="HTH-TYPE TRANSCRIPTIONAL DUAL REGULATOR CECR"/>
    <property type="match status" value="1"/>
</dbReference>
<dbReference type="Pfam" id="PF14246">
    <property type="entry name" value="TetR_C_7"/>
    <property type="match status" value="1"/>
</dbReference>
<evidence type="ECO:0000259" key="3">
    <source>
        <dbReference type="PROSITE" id="PS50977"/>
    </source>
</evidence>
<protein>
    <submittedName>
        <fullName evidence="4">TetR/AcrR family transcriptional regulator</fullName>
    </submittedName>
</protein>
<keyword evidence="5" id="KW-1185">Reference proteome</keyword>
<sequence length="229" mass="24837">MSAETTQVSEFSPRQSAVLAEALRLLVEGGDKAVTTAGLARAANCSKESLYKWFGDRDGLLSAMISYQASKVRTFERPGERLTAASLRDHLDTFARDLLDVLAGDVSLALNRLAIGQSSRDGSKLGTLLLERGRRQIDRRARALLDAGQRDGLLRFTDGEDAYRTLYGLIVSDLHVRMLLGEAPQPSNFGSRAEKAVQAFLTLYGTDRVLAGLDSAGRATSASTNLHHN</sequence>
<dbReference type="InterPro" id="IPR036271">
    <property type="entry name" value="Tet_transcr_reg_TetR-rel_C_sf"/>
</dbReference>
<dbReference type="Gene3D" id="1.10.357.10">
    <property type="entry name" value="Tetracycline Repressor, domain 2"/>
    <property type="match status" value="1"/>
</dbReference>
<accession>A0ABX6QR86</accession>
<dbReference type="InterPro" id="IPR050109">
    <property type="entry name" value="HTH-type_TetR-like_transc_reg"/>
</dbReference>
<evidence type="ECO:0000313" key="4">
    <source>
        <dbReference type="EMBL" id="QLF70777.1"/>
    </source>
</evidence>
<reference evidence="4 5" key="1">
    <citation type="submission" date="2020-06" db="EMBL/GenBank/DDBJ databases">
        <title>Genome sequence of Rhizobium sp strain ADMK78.</title>
        <authorList>
            <person name="Rahi P."/>
        </authorList>
    </citation>
    <scope>NUCLEOTIDE SEQUENCE [LARGE SCALE GENOMIC DNA]</scope>
    <source>
        <strain evidence="4 5">ADMK78</strain>
    </source>
</reference>
<dbReference type="Pfam" id="PF00440">
    <property type="entry name" value="TetR_N"/>
    <property type="match status" value="1"/>
</dbReference>
<dbReference type="EMBL" id="CP058350">
    <property type="protein sequence ID" value="QLF70777.1"/>
    <property type="molecule type" value="Genomic_DNA"/>
</dbReference>